<gene>
    <name evidence="3" type="ordered locus">Tter_2688</name>
</gene>
<feature type="domain" description="CN hydrolase" evidence="2">
    <location>
        <begin position="3"/>
        <end position="285"/>
    </location>
</feature>
<accession>D1CIK5</accession>
<dbReference type="Proteomes" id="UP000000323">
    <property type="component" value="Chromosome 2"/>
</dbReference>
<dbReference type="GO" id="GO:0016746">
    <property type="term" value="F:acyltransferase activity"/>
    <property type="evidence" value="ECO:0007669"/>
    <property type="project" value="UniProtKB-KW"/>
</dbReference>
<dbReference type="STRING" id="525904.Tter_2688"/>
<dbReference type="RefSeq" id="WP_012876607.1">
    <property type="nucleotide sequence ID" value="NC_013526.1"/>
</dbReference>
<dbReference type="InterPro" id="IPR050345">
    <property type="entry name" value="Aliph_Amidase/BUP"/>
</dbReference>
<dbReference type="OrthoDB" id="9811121at2"/>
<dbReference type="KEGG" id="ttr:Tter_2688"/>
<dbReference type="InterPro" id="IPR003010">
    <property type="entry name" value="C-N_Hydrolase"/>
</dbReference>
<organism evidence="3 4">
    <name type="scientific">Thermobaculum terrenum (strain ATCC BAA-798 / CCMEE 7001 / YNP1)</name>
    <dbReference type="NCBI Taxonomy" id="525904"/>
    <lineage>
        <taxon>Bacteria</taxon>
        <taxon>Bacillati</taxon>
        <taxon>Chloroflexota</taxon>
        <taxon>Chloroflexia</taxon>
        <taxon>Candidatus Thermobaculales</taxon>
        <taxon>Candidatus Thermobaculaceae</taxon>
        <taxon>Thermobaculum</taxon>
    </lineage>
</organism>
<keyword evidence="3" id="KW-0012">Acyltransferase</keyword>
<dbReference type="HOGENOM" id="CLU_030130_3_4_0"/>
<protein>
    <submittedName>
        <fullName evidence="3">Nitrilase/cyanide hydratase and apolipoprotein N-acyltransferase</fullName>
    </submittedName>
</protein>
<evidence type="ECO:0000259" key="2">
    <source>
        <dbReference type="PROSITE" id="PS50263"/>
    </source>
</evidence>
<evidence type="ECO:0000256" key="1">
    <source>
        <dbReference type="ARBA" id="ARBA00022801"/>
    </source>
</evidence>
<dbReference type="PANTHER" id="PTHR43674:SF16">
    <property type="entry name" value="CARBON-NITROGEN FAMILY, PUTATIVE (AFU_ORTHOLOGUE AFUA_5G02350)-RELATED"/>
    <property type="match status" value="1"/>
</dbReference>
<dbReference type="AlphaFoldDB" id="D1CIK5"/>
<dbReference type="PROSITE" id="PS50263">
    <property type="entry name" value="CN_HYDROLASE"/>
    <property type="match status" value="1"/>
</dbReference>
<reference evidence="4" key="1">
    <citation type="journal article" date="2010" name="Stand. Genomic Sci.">
        <title>Complete genome sequence of 'Thermobaculum terrenum' type strain (YNP1).</title>
        <authorList>
            <person name="Kiss H."/>
            <person name="Cleland D."/>
            <person name="Lapidus A."/>
            <person name="Lucas S."/>
            <person name="Glavina Del Rio T."/>
            <person name="Nolan M."/>
            <person name="Tice H."/>
            <person name="Han C."/>
            <person name="Goodwin L."/>
            <person name="Pitluck S."/>
            <person name="Liolios K."/>
            <person name="Ivanova N."/>
            <person name="Mavromatis K."/>
            <person name="Ovchinnikova G."/>
            <person name="Pati A."/>
            <person name="Chen A."/>
            <person name="Palaniappan K."/>
            <person name="Land M."/>
            <person name="Hauser L."/>
            <person name="Chang Y."/>
            <person name="Jeffries C."/>
            <person name="Lu M."/>
            <person name="Brettin T."/>
            <person name="Detter J."/>
            <person name="Goker M."/>
            <person name="Tindall B."/>
            <person name="Beck B."/>
            <person name="McDermott T."/>
            <person name="Woyke T."/>
            <person name="Bristow J."/>
            <person name="Eisen J."/>
            <person name="Markowitz V."/>
            <person name="Hugenholtz P."/>
            <person name="Kyrpides N."/>
            <person name="Klenk H."/>
            <person name="Cheng J."/>
        </authorList>
    </citation>
    <scope>NUCLEOTIDE SEQUENCE [LARGE SCALE GENOMIC DNA]</scope>
    <source>
        <strain evidence="4">ATCC BAA-798 / YNP1</strain>
    </source>
</reference>
<dbReference type="SUPFAM" id="SSF56317">
    <property type="entry name" value="Carbon-nitrogen hydrolase"/>
    <property type="match status" value="1"/>
</dbReference>
<sequence>MYLRVALLQMASCGEDQEGNLRKGEDFCRRAAAMGADLALFPEMWNIGYTFSRPPLPQGQQQVNVMHDVWRAPRYWTAGSQDPEEALAEHIRRWQSLAVTEDSPFVRHFRQLAKELDMAIALTYLQAWEPAPRNVVSIIDRRGEILMTYAKVHTCDFGLPEWCTTPGEGFYACDLETREGEVRLGAMICYDREFPESARILMIEGAEVILTPNACDLEEHRLSQFKVRAFENSVAVAMANYAAPQMNGHSCAYHPVAFDAHGRSQDTTVVLAGEAEGVYLAQFDLDEIREYREREVWNNAFRRPHRYGKLVEQGVEPPFVRVNARGERYDPSKR</sequence>
<name>D1CIK5_THET1</name>
<dbReference type="EMBL" id="CP001826">
    <property type="protein sequence ID" value="ACZ43576.1"/>
    <property type="molecule type" value="Genomic_DNA"/>
</dbReference>
<dbReference type="GO" id="GO:0016811">
    <property type="term" value="F:hydrolase activity, acting on carbon-nitrogen (but not peptide) bonds, in linear amides"/>
    <property type="evidence" value="ECO:0007669"/>
    <property type="project" value="TreeGrafter"/>
</dbReference>
<dbReference type="InterPro" id="IPR036526">
    <property type="entry name" value="C-N_Hydrolase_sf"/>
</dbReference>
<evidence type="ECO:0000313" key="3">
    <source>
        <dbReference type="EMBL" id="ACZ43576.1"/>
    </source>
</evidence>
<keyword evidence="4" id="KW-1185">Reference proteome</keyword>
<keyword evidence="3" id="KW-0449">Lipoprotein</keyword>
<dbReference type="PANTHER" id="PTHR43674">
    <property type="entry name" value="NITRILASE C965.09-RELATED"/>
    <property type="match status" value="1"/>
</dbReference>
<keyword evidence="3" id="KW-0808">Transferase</keyword>
<dbReference type="eggNOG" id="COG0388">
    <property type="taxonomic scope" value="Bacteria"/>
</dbReference>
<keyword evidence="1" id="KW-0378">Hydrolase</keyword>
<dbReference type="CDD" id="cd07197">
    <property type="entry name" value="nitrilase"/>
    <property type="match status" value="1"/>
</dbReference>
<dbReference type="Pfam" id="PF00795">
    <property type="entry name" value="CN_hydrolase"/>
    <property type="match status" value="1"/>
</dbReference>
<proteinExistence type="predicted"/>
<evidence type="ECO:0000313" key="4">
    <source>
        <dbReference type="Proteomes" id="UP000000323"/>
    </source>
</evidence>
<dbReference type="Gene3D" id="3.60.110.10">
    <property type="entry name" value="Carbon-nitrogen hydrolase"/>
    <property type="match status" value="1"/>
</dbReference>